<keyword evidence="3" id="KW-1185">Reference proteome</keyword>
<evidence type="ECO:0000313" key="3">
    <source>
        <dbReference type="Proteomes" id="UP000289996"/>
    </source>
</evidence>
<feature type="transmembrane region" description="Helical" evidence="1">
    <location>
        <begin position="138"/>
        <end position="157"/>
    </location>
</feature>
<keyword evidence="1" id="KW-0472">Membrane</keyword>
<evidence type="ECO:0000256" key="1">
    <source>
        <dbReference type="SAM" id="Phobius"/>
    </source>
</evidence>
<dbReference type="RefSeq" id="WP_130847632.1">
    <property type="nucleotide sequence ID" value="NZ_UYIE01000141.1"/>
</dbReference>
<dbReference type="EMBL" id="UYIG01000196">
    <property type="protein sequence ID" value="VDG30430.1"/>
    <property type="molecule type" value="Genomic_DNA"/>
</dbReference>
<keyword evidence="1" id="KW-1133">Transmembrane helix</keyword>
<organism evidence="2 3">
    <name type="scientific">Lactiplantibacillus mudanjiangensis</name>
    <dbReference type="NCBI Taxonomy" id="1296538"/>
    <lineage>
        <taxon>Bacteria</taxon>
        <taxon>Bacillati</taxon>
        <taxon>Bacillota</taxon>
        <taxon>Bacilli</taxon>
        <taxon>Lactobacillales</taxon>
        <taxon>Lactobacillaceae</taxon>
        <taxon>Lactiplantibacillus</taxon>
    </lineage>
</organism>
<dbReference type="Pfam" id="PF11193">
    <property type="entry name" value="DUF2812"/>
    <property type="match status" value="1"/>
</dbReference>
<reference evidence="2 3" key="1">
    <citation type="submission" date="2018-11" db="EMBL/GenBank/DDBJ databases">
        <authorList>
            <person name="Wuyts S."/>
        </authorList>
    </citation>
    <scope>NUCLEOTIDE SEQUENCE [LARGE SCALE GENOMIC DNA]</scope>
    <source>
        <strain evidence="2">Lactobacillus mudanjiangensis AMBF249</strain>
    </source>
</reference>
<sequence>MKRKFNLFPVWQFEREAQYLTSMLQQGLKIIDTTTFVINFENFAPQSGIIRLDYQLNTDMDDYLHLTQANGWQLLTTLPALNGRWLYLYNADSQAQLYSDNYSKIDLLIRLRRRWTLIALAAILFSSYMAILGDSVSFASWPIGLIFMLYLINFLAFSRQIYVLKLAL</sequence>
<dbReference type="InterPro" id="IPR021359">
    <property type="entry name" value="DUF2812"/>
</dbReference>
<gene>
    <name evidence="2" type="ORF">MUDAN_MDHGFNIF_01981</name>
</gene>
<dbReference type="AlphaFoldDB" id="A0A660E4A8"/>
<keyword evidence="1" id="KW-0812">Transmembrane</keyword>
<dbReference type="OrthoDB" id="2317427at2"/>
<name>A0A660E4A8_9LACO</name>
<evidence type="ECO:0008006" key="4">
    <source>
        <dbReference type="Google" id="ProtNLM"/>
    </source>
</evidence>
<dbReference type="Proteomes" id="UP000289996">
    <property type="component" value="Unassembled WGS sequence"/>
</dbReference>
<evidence type="ECO:0000313" key="2">
    <source>
        <dbReference type="EMBL" id="VDG30430.1"/>
    </source>
</evidence>
<protein>
    <recommendedName>
        <fullName evidence="4">DUF2812 domain-containing protein</fullName>
    </recommendedName>
</protein>
<feature type="transmembrane region" description="Helical" evidence="1">
    <location>
        <begin position="115"/>
        <end position="132"/>
    </location>
</feature>
<proteinExistence type="predicted"/>
<accession>A0A660E4A8</accession>